<keyword evidence="2" id="KW-1185">Reference proteome</keyword>
<gene>
    <name evidence="1" type="ORF">A6F49_00675</name>
</gene>
<organism evidence="1 2">
    <name type="scientific">Enteractinococcus helveticum</name>
    <dbReference type="NCBI Taxonomy" id="1837282"/>
    <lineage>
        <taxon>Bacteria</taxon>
        <taxon>Bacillati</taxon>
        <taxon>Actinomycetota</taxon>
        <taxon>Actinomycetes</taxon>
        <taxon>Micrococcales</taxon>
        <taxon>Micrococcaceae</taxon>
    </lineage>
</organism>
<dbReference type="Proteomes" id="UP000078292">
    <property type="component" value="Unassembled WGS sequence"/>
</dbReference>
<dbReference type="OrthoDB" id="5123305at2"/>
<sequence length="290" mass="32946">MMGAYDREESEEQLQQGVYIINRARKRFRELPELLPEPEVRSMLSIERAYTPRGSSDIFVAFHRHRACENLERIFDIMTDREDSGGLLVYPFSIYSLIRSAIEAAAVAMWLIKPSKKAQRIFRALQVSYSDTCEVYNFYKFIYGKDAAERAKAEKHEILNRLNELKDAVGPLRQRELSPPPKYTAILKEVSPPPHGASSKGYGANPSPLVIWKIASTFLHGSSEQLIRSLSDIRQVTEFNDGAASFEIRASIQLIAASIHGIVDLISDLDERYIYLATHDHANKRTQGEN</sequence>
<reference evidence="1 2" key="1">
    <citation type="submission" date="2016-04" db="EMBL/GenBank/DDBJ databases">
        <title>First whole genome shotgun sequence of the bacterium Enteractinococcus sp. strain UASWS1574.</title>
        <authorList>
            <person name="Crovadore J."/>
            <person name="Chablais R."/>
            <person name="Lefort F."/>
        </authorList>
    </citation>
    <scope>NUCLEOTIDE SEQUENCE [LARGE SCALE GENOMIC DNA]</scope>
    <source>
        <strain evidence="1 2">UASWS1574</strain>
    </source>
</reference>
<accession>A0A1B7LVL9</accession>
<protein>
    <submittedName>
        <fullName evidence="1">Uncharacterized protein</fullName>
    </submittedName>
</protein>
<name>A0A1B7LVL9_9MICC</name>
<evidence type="ECO:0000313" key="2">
    <source>
        <dbReference type="Proteomes" id="UP000078292"/>
    </source>
</evidence>
<comment type="caution">
    <text evidence="1">The sequence shown here is derived from an EMBL/GenBank/DDBJ whole genome shotgun (WGS) entry which is preliminary data.</text>
</comment>
<proteinExistence type="predicted"/>
<dbReference type="EMBL" id="LXEY01000105">
    <property type="protein sequence ID" value="OAV53719.1"/>
    <property type="molecule type" value="Genomic_DNA"/>
</dbReference>
<dbReference type="AlphaFoldDB" id="A0A1B7LVL9"/>
<evidence type="ECO:0000313" key="1">
    <source>
        <dbReference type="EMBL" id="OAV53719.1"/>
    </source>
</evidence>
<dbReference type="RefSeq" id="WP_043056604.1">
    <property type="nucleotide sequence ID" value="NZ_LXEY01000105.1"/>
</dbReference>